<dbReference type="AlphaFoldDB" id="A0A2Z6PG84"/>
<evidence type="ECO:0000313" key="3">
    <source>
        <dbReference type="EMBL" id="GAU48972.1"/>
    </source>
</evidence>
<evidence type="ECO:0000256" key="1">
    <source>
        <dbReference type="SAM" id="MobiDB-lite"/>
    </source>
</evidence>
<evidence type="ECO:0000256" key="2">
    <source>
        <dbReference type="SAM" id="Phobius"/>
    </source>
</evidence>
<accession>A0A2Z6PG84</accession>
<sequence length="60" mass="6859">MVVPGGPCVLVEQKLSLIMVCTLYGLHCYLMGRVNQSRTRMGTWPSPEQWTTTKRNTFKN</sequence>
<name>A0A2Z6PG84_TRISU</name>
<dbReference type="EMBL" id="DF974500">
    <property type="protein sequence ID" value="GAU48972.1"/>
    <property type="molecule type" value="Genomic_DNA"/>
</dbReference>
<dbReference type="Proteomes" id="UP000242715">
    <property type="component" value="Unassembled WGS sequence"/>
</dbReference>
<reference evidence="4" key="1">
    <citation type="journal article" date="2017" name="Front. Plant Sci.">
        <title>Climate Clever Clovers: New Paradigm to Reduce the Environmental Footprint of Ruminants by Breeding Low Methanogenic Forages Utilizing Haplotype Variation.</title>
        <authorList>
            <person name="Kaur P."/>
            <person name="Appels R."/>
            <person name="Bayer P.E."/>
            <person name="Keeble-Gagnere G."/>
            <person name="Wang J."/>
            <person name="Hirakawa H."/>
            <person name="Shirasawa K."/>
            <person name="Vercoe P."/>
            <person name="Stefanova K."/>
            <person name="Durmic Z."/>
            <person name="Nichols P."/>
            <person name="Revell C."/>
            <person name="Isobe S.N."/>
            <person name="Edwards D."/>
            <person name="Erskine W."/>
        </authorList>
    </citation>
    <scope>NUCLEOTIDE SEQUENCE [LARGE SCALE GENOMIC DNA]</scope>
    <source>
        <strain evidence="4">cv. Daliak</strain>
    </source>
</reference>
<protein>
    <submittedName>
        <fullName evidence="3">Uncharacterized protein</fullName>
    </submittedName>
</protein>
<feature type="region of interest" description="Disordered" evidence="1">
    <location>
        <begin position="39"/>
        <end position="60"/>
    </location>
</feature>
<keyword evidence="4" id="KW-1185">Reference proteome</keyword>
<keyword evidence="2" id="KW-0472">Membrane</keyword>
<feature type="transmembrane region" description="Helical" evidence="2">
    <location>
        <begin position="15"/>
        <end position="32"/>
    </location>
</feature>
<proteinExistence type="predicted"/>
<organism evidence="3 4">
    <name type="scientific">Trifolium subterraneum</name>
    <name type="common">Subterranean clover</name>
    <dbReference type="NCBI Taxonomy" id="3900"/>
    <lineage>
        <taxon>Eukaryota</taxon>
        <taxon>Viridiplantae</taxon>
        <taxon>Streptophyta</taxon>
        <taxon>Embryophyta</taxon>
        <taxon>Tracheophyta</taxon>
        <taxon>Spermatophyta</taxon>
        <taxon>Magnoliopsida</taxon>
        <taxon>eudicotyledons</taxon>
        <taxon>Gunneridae</taxon>
        <taxon>Pentapetalae</taxon>
        <taxon>rosids</taxon>
        <taxon>fabids</taxon>
        <taxon>Fabales</taxon>
        <taxon>Fabaceae</taxon>
        <taxon>Papilionoideae</taxon>
        <taxon>50 kb inversion clade</taxon>
        <taxon>NPAAA clade</taxon>
        <taxon>Hologalegina</taxon>
        <taxon>IRL clade</taxon>
        <taxon>Trifolieae</taxon>
        <taxon>Trifolium</taxon>
    </lineage>
</organism>
<keyword evidence="2" id="KW-0812">Transmembrane</keyword>
<keyword evidence="2" id="KW-1133">Transmembrane helix</keyword>
<gene>
    <name evidence="3" type="ORF">TSUD_245630</name>
</gene>
<evidence type="ECO:0000313" key="4">
    <source>
        <dbReference type="Proteomes" id="UP000242715"/>
    </source>
</evidence>